<feature type="compositionally biased region" description="Polar residues" evidence="1">
    <location>
        <begin position="272"/>
        <end position="285"/>
    </location>
</feature>
<feature type="compositionally biased region" description="Low complexity" evidence="1">
    <location>
        <begin position="229"/>
        <end position="242"/>
    </location>
</feature>
<feature type="compositionally biased region" description="Basic residues" evidence="1">
    <location>
        <begin position="162"/>
        <end position="174"/>
    </location>
</feature>
<gene>
    <name evidence="2" type="ORF">BO70DRAFT_399696</name>
</gene>
<keyword evidence="3" id="KW-1185">Reference proteome</keyword>
<dbReference type="VEuPathDB" id="FungiDB:BO70DRAFT_399696"/>
<feature type="region of interest" description="Disordered" evidence="1">
    <location>
        <begin position="89"/>
        <end position="192"/>
    </location>
</feature>
<feature type="region of interest" description="Disordered" evidence="1">
    <location>
        <begin position="357"/>
        <end position="379"/>
    </location>
</feature>
<feature type="region of interest" description="Disordered" evidence="1">
    <location>
        <begin position="27"/>
        <end position="47"/>
    </location>
</feature>
<feature type="compositionally biased region" description="Low complexity" evidence="1">
    <location>
        <begin position="175"/>
        <end position="184"/>
    </location>
</feature>
<organism evidence="2 3">
    <name type="scientific">Aspergillus heteromorphus CBS 117.55</name>
    <dbReference type="NCBI Taxonomy" id="1448321"/>
    <lineage>
        <taxon>Eukaryota</taxon>
        <taxon>Fungi</taxon>
        <taxon>Dikarya</taxon>
        <taxon>Ascomycota</taxon>
        <taxon>Pezizomycotina</taxon>
        <taxon>Eurotiomycetes</taxon>
        <taxon>Eurotiomycetidae</taxon>
        <taxon>Eurotiales</taxon>
        <taxon>Aspergillaceae</taxon>
        <taxon>Aspergillus</taxon>
        <taxon>Aspergillus subgen. Circumdati</taxon>
    </lineage>
</organism>
<protein>
    <submittedName>
        <fullName evidence="2">Uncharacterized protein</fullName>
    </submittedName>
</protein>
<feature type="compositionally biased region" description="Low complexity" evidence="1">
    <location>
        <begin position="141"/>
        <end position="161"/>
    </location>
</feature>
<dbReference type="AlphaFoldDB" id="A0A317VBR7"/>
<evidence type="ECO:0000313" key="3">
    <source>
        <dbReference type="Proteomes" id="UP000247233"/>
    </source>
</evidence>
<evidence type="ECO:0000256" key="1">
    <source>
        <dbReference type="SAM" id="MobiDB-lite"/>
    </source>
</evidence>
<feature type="compositionally biased region" description="Acidic residues" evidence="1">
    <location>
        <begin position="358"/>
        <end position="367"/>
    </location>
</feature>
<dbReference type="Proteomes" id="UP000247233">
    <property type="component" value="Unassembled WGS sequence"/>
</dbReference>
<dbReference type="OrthoDB" id="5366332at2759"/>
<dbReference type="RefSeq" id="XP_025395935.1">
    <property type="nucleotide sequence ID" value="XM_025546878.1"/>
</dbReference>
<feature type="compositionally biased region" description="Polar residues" evidence="1">
    <location>
        <begin position="211"/>
        <end position="227"/>
    </location>
</feature>
<name>A0A317VBR7_9EURO</name>
<feature type="region of interest" description="Disordered" evidence="1">
    <location>
        <begin position="204"/>
        <end position="285"/>
    </location>
</feature>
<reference evidence="2 3" key="1">
    <citation type="submission" date="2016-12" db="EMBL/GenBank/DDBJ databases">
        <title>The genomes of Aspergillus section Nigri reveals drivers in fungal speciation.</title>
        <authorList>
            <consortium name="DOE Joint Genome Institute"/>
            <person name="Vesth T.C."/>
            <person name="Nybo J."/>
            <person name="Theobald S."/>
            <person name="Brandl J."/>
            <person name="Frisvad J.C."/>
            <person name="Nielsen K.F."/>
            <person name="Lyhne E.K."/>
            <person name="Kogle M.E."/>
            <person name="Kuo A."/>
            <person name="Riley R."/>
            <person name="Clum A."/>
            <person name="Nolan M."/>
            <person name="Lipzen A."/>
            <person name="Salamov A."/>
            <person name="Henrissat B."/>
            <person name="Wiebenga A."/>
            <person name="De Vries R.P."/>
            <person name="Grigoriev I.V."/>
            <person name="Mortensen U.H."/>
            <person name="Andersen M.R."/>
            <person name="Baker S.E."/>
        </authorList>
    </citation>
    <scope>NUCLEOTIDE SEQUENCE [LARGE SCALE GENOMIC DNA]</scope>
    <source>
        <strain evidence="2 3">CBS 117.55</strain>
    </source>
</reference>
<proteinExistence type="predicted"/>
<dbReference type="GeneID" id="37069115"/>
<accession>A0A317VBR7</accession>
<dbReference type="EMBL" id="MSFL01000030">
    <property type="protein sequence ID" value="PWY70448.1"/>
    <property type="molecule type" value="Genomic_DNA"/>
</dbReference>
<feature type="compositionally biased region" description="Polar residues" evidence="1">
    <location>
        <begin position="89"/>
        <end position="111"/>
    </location>
</feature>
<sequence length="396" mass="43800">MAATLTGHRHVLPGGFPIPISTDDARPLSTISPASPLPLSPEPEQVSPCLMTKVPSLNITTSEVVSPGVNDDSNPKLYTTTLEVTEFTQVTVDAGTSPTETDQLSNASSEMDSGLEASKNSTSSDKRRSKRKRTTSPPSPSSKTSEQLRSSSRTPRRSTTTHSRHSSLHSHRRTTTTPSLTPLSDQTARREDLIALHRESCRLFQDDGLSKPSQRVSRPPSSNLPQTPSRPIRSSSNVSSPPMLRPQLSISTYRDPASRDDCPSPRPPLRASTFSAYDSTCDSPTHPTVTVIDWTSPSTRRREYEKIDRASSGVRGFWRRVAPRWCRSRDSRTPFFEEGKDGKANYEGSVRRFRMDIPEEPGYETETEPSSATLPRGFKLSKKSVVHRMGNRLKTP</sequence>
<comment type="caution">
    <text evidence="2">The sequence shown here is derived from an EMBL/GenBank/DDBJ whole genome shotgun (WGS) entry which is preliminary data.</text>
</comment>
<evidence type="ECO:0000313" key="2">
    <source>
        <dbReference type="EMBL" id="PWY70448.1"/>
    </source>
</evidence>